<proteinExistence type="inferred from homology"/>
<dbReference type="AlphaFoldDB" id="A0ABD1ZUN3"/>
<evidence type="ECO:0000256" key="3">
    <source>
        <dbReference type="ARBA" id="ARBA00022473"/>
    </source>
</evidence>
<keyword evidence="4" id="KW-0964">Secreted</keyword>
<keyword evidence="13" id="KW-1185">Reference proteome</keyword>
<keyword evidence="9" id="KW-0449">Lipoprotein</keyword>
<evidence type="ECO:0000256" key="10">
    <source>
        <dbReference type="RuleBase" id="RU003500"/>
    </source>
</evidence>
<evidence type="ECO:0000256" key="5">
    <source>
        <dbReference type="ARBA" id="ARBA00022530"/>
    </source>
</evidence>
<evidence type="ECO:0000256" key="6">
    <source>
        <dbReference type="ARBA" id="ARBA00022687"/>
    </source>
</evidence>
<comment type="similarity">
    <text evidence="2 10">Belongs to the Wnt family.</text>
</comment>
<comment type="function">
    <text evidence="10">Ligand for members of the frizzled family of seven transmembrane receptors.</text>
</comment>
<evidence type="ECO:0000256" key="7">
    <source>
        <dbReference type="ARBA" id="ARBA00023157"/>
    </source>
</evidence>
<keyword evidence="5" id="KW-0272">Extracellular matrix</keyword>
<dbReference type="GO" id="GO:0000902">
    <property type="term" value="P:cell morphogenesis"/>
    <property type="evidence" value="ECO:0007669"/>
    <property type="project" value="UniProtKB-ARBA"/>
</dbReference>
<dbReference type="Gene3D" id="3.30.2460.20">
    <property type="match status" value="1"/>
</dbReference>
<dbReference type="PROSITE" id="PS00246">
    <property type="entry name" value="WNT1"/>
    <property type="match status" value="1"/>
</dbReference>
<organism evidence="12 13">
    <name type="scientific">Vespula squamosa</name>
    <name type="common">Southern yellow jacket</name>
    <name type="synonym">Wasp</name>
    <dbReference type="NCBI Taxonomy" id="30214"/>
    <lineage>
        <taxon>Eukaryota</taxon>
        <taxon>Metazoa</taxon>
        <taxon>Ecdysozoa</taxon>
        <taxon>Arthropoda</taxon>
        <taxon>Hexapoda</taxon>
        <taxon>Insecta</taxon>
        <taxon>Pterygota</taxon>
        <taxon>Neoptera</taxon>
        <taxon>Endopterygota</taxon>
        <taxon>Hymenoptera</taxon>
        <taxon>Apocrita</taxon>
        <taxon>Aculeata</taxon>
        <taxon>Vespoidea</taxon>
        <taxon>Vespidae</taxon>
        <taxon>Vespinae</taxon>
        <taxon>Vespula</taxon>
    </lineage>
</organism>
<dbReference type="GO" id="GO:0007517">
    <property type="term" value="P:muscle organ development"/>
    <property type="evidence" value="ECO:0007669"/>
    <property type="project" value="UniProtKB-ARBA"/>
</dbReference>
<dbReference type="GO" id="GO:0060560">
    <property type="term" value="P:developmental growth involved in morphogenesis"/>
    <property type="evidence" value="ECO:0007669"/>
    <property type="project" value="UniProtKB-ARBA"/>
</dbReference>
<evidence type="ECO:0000256" key="11">
    <source>
        <dbReference type="SAM" id="MobiDB-lite"/>
    </source>
</evidence>
<dbReference type="Pfam" id="PF00110">
    <property type="entry name" value="wnt"/>
    <property type="match status" value="1"/>
</dbReference>
<dbReference type="GO" id="GO:0016055">
    <property type="term" value="P:Wnt signaling pathway"/>
    <property type="evidence" value="ECO:0007669"/>
    <property type="project" value="UniProtKB-KW"/>
</dbReference>
<dbReference type="PANTHER" id="PTHR12027:SF112">
    <property type="entry name" value="PROTEIN WNT-2"/>
    <property type="match status" value="1"/>
</dbReference>
<evidence type="ECO:0000256" key="2">
    <source>
        <dbReference type="ARBA" id="ARBA00005683"/>
    </source>
</evidence>
<dbReference type="Proteomes" id="UP001607302">
    <property type="component" value="Unassembled WGS sequence"/>
</dbReference>
<comment type="caution">
    <text evidence="12">The sequence shown here is derived from an EMBL/GenBank/DDBJ whole genome shotgun (WGS) entry which is preliminary data.</text>
</comment>
<accession>A0ABD1ZUN3</accession>
<evidence type="ECO:0000313" key="12">
    <source>
        <dbReference type="EMBL" id="KAL2712069.1"/>
    </source>
</evidence>
<gene>
    <name evidence="12" type="ORF">V1478_018304</name>
</gene>
<dbReference type="InterPro" id="IPR018161">
    <property type="entry name" value="Wnt_CS"/>
</dbReference>
<feature type="region of interest" description="Disordered" evidence="11">
    <location>
        <begin position="467"/>
        <end position="487"/>
    </location>
</feature>
<keyword evidence="8" id="KW-0325">Glycoprotein</keyword>
<dbReference type="FunFam" id="3.30.2460.20:FF:000001">
    <property type="entry name" value="Wnt homolog"/>
    <property type="match status" value="1"/>
</dbReference>
<feature type="compositionally biased region" description="Basic and acidic residues" evidence="11">
    <location>
        <begin position="200"/>
        <end position="210"/>
    </location>
</feature>
<feature type="region of interest" description="Disordered" evidence="11">
    <location>
        <begin position="188"/>
        <end position="218"/>
    </location>
</feature>
<dbReference type="InterPro" id="IPR005817">
    <property type="entry name" value="Wnt"/>
</dbReference>
<dbReference type="SMART" id="SM00097">
    <property type="entry name" value="WNT1"/>
    <property type="match status" value="1"/>
</dbReference>
<evidence type="ECO:0000256" key="8">
    <source>
        <dbReference type="ARBA" id="ARBA00023180"/>
    </source>
</evidence>
<sequence>MFQLENIQAWKPRFKELIGSREAAFTYAISSAGVTYAVTAACSRGNITACGCEPAISRTRKELPPNGWEWGGCSADVTYGMRFARRFLDAREIEGDARSLMNLHNNKAGRKIVKALLQTECKCHGVSGSCTVKTCWRTLPSFRQIGDALMKKYYRAKAVVAITPPPPPTIQSSESISHSTTAEITPILGNDAKTQGKPTDFIKSHRDRQSSKKMNNGVKPRRAHLVLKRSKVNTGGSMMGSKRIPKRSELVFLQPSPNYCEPDLALGSLGTQGRYCNRTSKGTDGCDLMCCGRGYNTHQFTRTWQCRCKFHWCCHIHQLSKMNRILNYPLPPNNGNEYPEEISQITLPRLPSNYIWLAIDCTCKRHQVHFPVPIHHPIHHVGPSYVEINDDLPIESDLPIRLEEREPDAVKREYRRRRYFQHREFQQKEQESIEQRRRQFRQLQIAAQLAVVNRYIQRQREAILPEEQMEPINQDPNVRSSLEVLDR</sequence>
<comment type="subcellular location">
    <subcellularLocation>
        <location evidence="1 10">Secreted</location>
        <location evidence="1 10">Extracellular space</location>
        <location evidence="1 10">Extracellular matrix</location>
    </subcellularLocation>
</comment>
<name>A0ABD1ZUN3_VESSQ</name>
<evidence type="ECO:0000313" key="13">
    <source>
        <dbReference type="Proteomes" id="UP001607302"/>
    </source>
</evidence>
<protein>
    <recommendedName>
        <fullName evidence="10">Protein Wnt</fullName>
    </recommendedName>
</protein>
<keyword evidence="3 10" id="KW-0217">Developmental protein</keyword>
<evidence type="ECO:0000256" key="1">
    <source>
        <dbReference type="ARBA" id="ARBA00004498"/>
    </source>
</evidence>
<keyword evidence="7" id="KW-1015">Disulfide bond</keyword>
<dbReference type="EMBL" id="JAUDFV010000167">
    <property type="protein sequence ID" value="KAL2712069.1"/>
    <property type="molecule type" value="Genomic_DNA"/>
</dbReference>
<dbReference type="GO" id="GO:0005102">
    <property type="term" value="F:signaling receptor binding"/>
    <property type="evidence" value="ECO:0007669"/>
    <property type="project" value="UniProtKB-ARBA"/>
</dbReference>
<dbReference type="GO" id="GO:0048699">
    <property type="term" value="P:generation of neurons"/>
    <property type="evidence" value="ECO:0007669"/>
    <property type="project" value="UniProtKB-ARBA"/>
</dbReference>
<evidence type="ECO:0000256" key="4">
    <source>
        <dbReference type="ARBA" id="ARBA00022525"/>
    </source>
</evidence>
<evidence type="ECO:0000256" key="9">
    <source>
        <dbReference type="ARBA" id="ARBA00023288"/>
    </source>
</evidence>
<dbReference type="InterPro" id="IPR043158">
    <property type="entry name" value="Wnt_C"/>
</dbReference>
<keyword evidence="6 10" id="KW-0879">Wnt signaling pathway</keyword>
<reference evidence="12 13" key="1">
    <citation type="journal article" date="2024" name="Ann. Entomol. Soc. Am.">
        <title>Genomic analyses of the southern and eastern yellowjacket wasps (Hymenoptera: Vespidae) reveal evolutionary signatures of social life.</title>
        <authorList>
            <person name="Catto M.A."/>
            <person name="Caine P.B."/>
            <person name="Orr S.E."/>
            <person name="Hunt B.G."/>
            <person name="Goodisman M.A.D."/>
        </authorList>
    </citation>
    <scope>NUCLEOTIDE SEQUENCE [LARGE SCALE GENOMIC DNA]</scope>
    <source>
        <strain evidence="12">233</strain>
        <tissue evidence="12">Head and thorax</tissue>
    </source>
</reference>
<dbReference type="PANTHER" id="PTHR12027">
    <property type="entry name" value="WNT RELATED"/>
    <property type="match status" value="1"/>
</dbReference>
<dbReference type="PRINTS" id="PR01349">
    <property type="entry name" value="WNTPROTEIN"/>
</dbReference>